<organism evidence="2 3">
    <name type="scientific">Leptospira santarosai serovar Shermani str. LT 821</name>
    <dbReference type="NCBI Taxonomy" id="758847"/>
    <lineage>
        <taxon>Bacteria</taxon>
        <taxon>Pseudomonadati</taxon>
        <taxon>Spirochaetota</taxon>
        <taxon>Spirochaetia</taxon>
        <taxon>Leptospirales</taxon>
        <taxon>Leptospiraceae</taxon>
        <taxon>Leptospira</taxon>
    </lineage>
</organism>
<name>K8Y563_9LEPT</name>
<dbReference type="AlphaFoldDB" id="K8Y563"/>
<proteinExistence type="predicted"/>
<dbReference type="RefSeq" id="WP_004458515.1">
    <property type="nucleotide sequence ID" value="NZ_CP006694.1"/>
</dbReference>
<keyword evidence="1" id="KW-0812">Transmembrane</keyword>
<protein>
    <submittedName>
        <fullName evidence="2">Uncharacterized protein</fullName>
    </submittedName>
</protein>
<gene>
    <name evidence="2" type="ORF">LSS_03839</name>
</gene>
<dbReference type="STRING" id="758847.LSS_03839"/>
<dbReference type="Proteomes" id="UP000035800">
    <property type="component" value="Chromosome I"/>
</dbReference>
<dbReference type="GeneID" id="29740831"/>
<dbReference type="EMBL" id="CP006694">
    <property type="protein sequence ID" value="EKT88086.1"/>
    <property type="molecule type" value="Genomic_DNA"/>
</dbReference>
<keyword evidence="1" id="KW-1133">Transmembrane helix</keyword>
<reference evidence="2 3" key="1">
    <citation type="journal article" date="2012" name="Gene">
        <title>Sequence of Leptospira santarosai serovar Shermani genome and prediction of virulence-associated genes.</title>
        <authorList>
            <person name="Chou L.F."/>
            <person name="Chen Y.T."/>
            <person name="Lu C.W."/>
            <person name="Ko Y.C."/>
            <person name="Tang C.Y."/>
            <person name="Pan M.J."/>
            <person name="Tian Y.C."/>
            <person name="Chiu C.H."/>
            <person name="Hung C.C."/>
            <person name="Yang C.W."/>
        </authorList>
    </citation>
    <scope>NUCLEOTIDE SEQUENCE [LARGE SCALE GENOMIC DNA]</scope>
    <source>
        <strain evidence="2">LT 821</strain>
    </source>
</reference>
<reference evidence="2 3" key="2">
    <citation type="journal article" date="2014" name="Emerg. Microbes Infect.">
        <title>Potential impact on kidney infection: a whole-genome analysis of Leptospira santarosai serovar Shermani.</title>
        <authorList>
            <person name="Chou L.F."/>
            <person name="Chen T.W."/>
            <person name="Ko Y.C."/>
            <person name="Pan M.J."/>
            <person name="Tian Y.C."/>
            <person name="Chiu C.H."/>
            <person name="Tang P."/>
            <person name="Hung C.C."/>
            <person name="Yang C.W."/>
        </authorList>
    </citation>
    <scope>NUCLEOTIDE SEQUENCE</scope>
    <source>
        <strain evidence="2 3">LT 821</strain>
    </source>
</reference>
<evidence type="ECO:0000313" key="3">
    <source>
        <dbReference type="Proteomes" id="UP000035800"/>
    </source>
</evidence>
<evidence type="ECO:0000256" key="1">
    <source>
        <dbReference type="SAM" id="Phobius"/>
    </source>
</evidence>
<keyword evidence="1" id="KW-0472">Membrane</keyword>
<evidence type="ECO:0000313" key="2">
    <source>
        <dbReference type="EMBL" id="EKT88086.1"/>
    </source>
</evidence>
<accession>K8Y563</accession>
<dbReference type="KEGG" id="lst:LSS_03839"/>
<sequence>MKIDQLSKWIPIVGIYFIKNSNDSIWKKAYWIFGNILLSILLLGLVTSPNNKTAKNTTTETLPQNELKSEVEETKNADFVAAVRRIGNGTGKEWNSASDGEKFAACLIMSKALLKRLDNKHATRLCQELEVFYQDQRMERQEVVVTASILNRLIQK</sequence>
<feature type="transmembrane region" description="Helical" evidence="1">
    <location>
        <begin position="29"/>
        <end position="46"/>
    </location>
</feature>